<name>A0ACC6P282_9BURK</name>
<sequence length="415" mass="45344">MMTISPAHPRARFFGLAALALTAFLSACTSPRPPSMGAAQPPAMPSQSVAAQDPSLTQLSGPAEMRQPASRWLAVPYTALPGWQQDDLSQFWTALQASCGRVSRAMAPVWTPVCRDAARLNNAPADQQRLFLQRRLQPYRIEAVSGAAAAQPDVGLVTGYYEPILHASRLPQGDFRVPLWRPPADLKTRVPYWTRQQLDTLPQAQASVAGQAIAYVADPVEALILQIQGSGRAIITEPDGRRIYSRLKFAGHNGQPYRSVGTWLIQNGQITPAQANWPGISDWMQRNPDRVQSLLWQNPRVVFFQEEKMAELPPGADADHDIPGPVGAQGVPLTGGRSIAVDPGSIPYGTPVWLSTTEPINLQPLQRLVMAQDTGTAIRGAVRADYFWGAGQRAEQAAGRLKAPLRLWALWPRQL</sequence>
<evidence type="ECO:0000313" key="1">
    <source>
        <dbReference type="EMBL" id="MEJ7138237.1"/>
    </source>
</evidence>
<reference evidence="1" key="1">
    <citation type="submission" date="2023-10" db="EMBL/GenBank/DDBJ databases">
        <title>Amphibacter perezi, gen. nov., sp. nov. a novel taxa of the family Comamonadaceae, class Betaproteobacteria isolated from the skin microbiota of Pelophylax perezi from different populations.</title>
        <authorList>
            <person name="Costa S."/>
            <person name="Proenca D.N."/>
            <person name="Lopes I."/>
            <person name="Morais P.V."/>
        </authorList>
    </citation>
    <scope>NUCLEOTIDE SEQUENCE</scope>
    <source>
        <strain evidence="1">SL12-8</strain>
    </source>
</reference>
<protein>
    <submittedName>
        <fullName evidence="1">MltA domain-containing protein</fullName>
    </submittedName>
</protein>
<dbReference type="EMBL" id="JAWDIE010000009">
    <property type="protein sequence ID" value="MEJ7138237.1"/>
    <property type="molecule type" value="Genomic_DNA"/>
</dbReference>
<gene>
    <name evidence="1" type="ORF">RV045_07315</name>
</gene>
<comment type="caution">
    <text evidence="1">The sequence shown here is derived from an EMBL/GenBank/DDBJ whole genome shotgun (WGS) entry which is preliminary data.</text>
</comment>
<keyword evidence="2" id="KW-1185">Reference proteome</keyword>
<accession>A0ACC6P282</accession>
<evidence type="ECO:0000313" key="2">
    <source>
        <dbReference type="Proteomes" id="UP001364695"/>
    </source>
</evidence>
<proteinExistence type="predicted"/>
<dbReference type="Proteomes" id="UP001364695">
    <property type="component" value="Unassembled WGS sequence"/>
</dbReference>
<organism evidence="1 2">
    <name type="scientific">Amphibiibacter pelophylacis</name>
    <dbReference type="NCBI Taxonomy" id="1799477"/>
    <lineage>
        <taxon>Bacteria</taxon>
        <taxon>Pseudomonadati</taxon>
        <taxon>Pseudomonadota</taxon>
        <taxon>Betaproteobacteria</taxon>
        <taxon>Burkholderiales</taxon>
        <taxon>Sphaerotilaceae</taxon>
        <taxon>Amphibiibacter</taxon>
    </lineage>
</organism>